<reference evidence="1 3" key="1">
    <citation type="journal article" date="2010" name="BMC Genomics">
        <title>Combination of measures distinguishes pre-miRNAs from other stem-loops in the genome of the newly sequenced Anopheles darlingi.</title>
        <authorList>
            <person name="Mendes N.D."/>
            <person name="Freitas A.T."/>
            <person name="Vasconcelos A.T."/>
            <person name="Sagot M.F."/>
        </authorList>
    </citation>
    <scope>NUCLEOTIDE SEQUENCE</scope>
</reference>
<evidence type="ECO:0000313" key="1">
    <source>
        <dbReference type="EMBL" id="ETN58863.1"/>
    </source>
</evidence>
<reference evidence="1" key="2">
    <citation type="submission" date="2010-05" db="EMBL/GenBank/DDBJ databases">
        <authorList>
            <person name="Almeida L.G."/>
            <person name="Nicolas M.F."/>
            <person name="Souza R.C."/>
            <person name="Vasconcelos A.T.R."/>
        </authorList>
    </citation>
    <scope>NUCLEOTIDE SEQUENCE</scope>
</reference>
<keyword evidence="3" id="KW-1185">Reference proteome</keyword>
<dbReference type="AlphaFoldDB" id="W5J637"/>
<dbReference type="EMBL" id="ADMH02002111">
    <property type="protein sequence ID" value="ETN58863.1"/>
    <property type="molecule type" value="Genomic_DNA"/>
</dbReference>
<reference evidence="1" key="3">
    <citation type="journal article" date="2013" name="Nucleic Acids Res.">
        <title>The genome of Anopheles darlingi, the main neotropical malaria vector.</title>
        <authorList>
            <person name="Marinotti O."/>
            <person name="Cerqueira G.C."/>
            <person name="de Almeida L.G."/>
            <person name="Ferro M.I."/>
            <person name="Loreto E.L."/>
            <person name="Zaha A."/>
            <person name="Teixeira S.M."/>
            <person name="Wespiser A.R."/>
            <person name="Almeida E Silva A."/>
            <person name="Schlindwein A.D."/>
            <person name="Pacheco A.C."/>
            <person name="Silva A.L."/>
            <person name="Graveley B.R."/>
            <person name="Walenz B.P."/>
            <person name="Lima Bde A."/>
            <person name="Ribeiro C.A."/>
            <person name="Nunes-Silva C.G."/>
            <person name="de Carvalho C.R."/>
            <person name="Soares C.M."/>
            <person name="de Menezes C.B."/>
            <person name="Matiolli C."/>
            <person name="Caffrey D."/>
            <person name="Araujo D.A."/>
            <person name="de Oliveira D.M."/>
            <person name="Golenbock D."/>
            <person name="Grisard E.C."/>
            <person name="Fantinatti-Garboggini F."/>
            <person name="de Carvalho F.M."/>
            <person name="Barcellos F.G."/>
            <person name="Prosdocimi F."/>
            <person name="May G."/>
            <person name="Azevedo Junior G.M."/>
            <person name="Guimaraes G.M."/>
            <person name="Goldman G.H."/>
            <person name="Padilha I.Q."/>
            <person name="Batista Jda S."/>
            <person name="Ferro J.A."/>
            <person name="Ribeiro J.M."/>
            <person name="Fietto J.L."/>
            <person name="Dabbas K.M."/>
            <person name="Cerdeira L."/>
            <person name="Agnez-Lima L.F."/>
            <person name="Brocchi M."/>
            <person name="de Carvalho M.O."/>
            <person name="Teixeira Mde M."/>
            <person name="Diniz Maia Mde M."/>
            <person name="Goldman M.H."/>
            <person name="Cruz Schneider M.P."/>
            <person name="Felipe M.S."/>
            <person name="Hungria M."/>
            <person name="Nicolas M.F."/>
            <person name="Pereira M."/>
            <person name="Montes M.A."/>
            <person name="Cantao M.E."/>
            <person name="Vincentz M."/>
            <person name="Rafael M.S."/>
            <person name="Silverman N."/>
            <person name="Stoco P.H."/>
            <person name="Souza R.C."/>
            <person name="Vicentini R."/>
            <person name="Gazzinelli R.T."/>
            <person name="Neves Rde O."/>
            <person name="Silva R."/>
            <person name="Astolfi-Filho S."/>
            <person name="Maciel T.E."/>
            <person name="Urmenyi T.P."/>
            <person name="Tadei W.P."/>
            <person name="Camargo E.P."/>
            <person name="de Vasconcelos A.T."/>
        </authorList>
    </citation>
    <scope>NUCLEOTIDE SEQUENCE</scope>
</reference>
<evidence type="ECO:0000313" key="3">
    <source>
        <dbReference type="Proteomes" id="UP000000673"/>
    </source>
</evidence>
<dbReference type="HOGENOM" id="CLU_2485161_0_0_1"/>
<dbReference type="Proteomes" id="UP000000673">
    <property type="component" value="Unassembled WGS sequence"/>
</dbReference>
<evidence type="ECO:0000313" key="2">
    <source>
        <dbReference type="EnsemblMetazoa" id="ADAC009536-PA"/>
    </source>
</evidence>
<dbReference type="EnsemblMetazoa" id="ADAC009536-RA">
    <property type="protein sequence ID" value="ADAC009536-PA"/>
    <property type="gene ID" value="ADAC009536"/>
</dbReference>
<proteinExistence type="predicted"/>
<protein>
    <submittedName>
        <fullName evidence="1 2">Uncharacterized protein</fullName>
    </submittedName>
</protein>
<name>W5J637_ANODA</name>
<gene>
    <name evidence="1" type="ORF">AND_009536</name>
</gene>
<accession>W5J637</accession>
<reference evidence="2" key="4">
    <citation type="submission" date="2015-06" db="UniProtKB">
        <authorList>
            <consortium name="EnsemblMetazoa"/>
        </authorList>
    </citation>
    <scope>IDENTIFICATION</scope>
</reference>
<sequence>MMASNARARLRLIRALHTGHGTCAIETALKPTRGRCRERFVASFFSFFPLFLHPCRGRSLTCIRITVIQKALSMMSSTDDGSDNQSA</sequence>
<organism evidence="1">
    <name type="scientific">Anopheles darlingi</name>
    <name type="common">Mosquito</name>
    <dbReference type="NCBI Taxonomy" id="43151"/>
    <lineage>
        <taxon>Eukaryota</taxon>
        <taxon>Metazoa</taxon>
        <taxon>Ecdysozoa</taxon>
        <taxon>Arthropoda</taxon>
        <taxon>Hexapoda</taxon>
        <taxon>Insecta</taxon>
        <taxon>Pterygota</taxon>
        <taxon>Neoptera</taxon>
        <taxon>Endopterygota</taxon>
        <taxon>Diptera</taxon>
        <taxon>Nematocera</taxon>
        <taxon>Culicoidea</taxon>
        <taxon>Culicidae</taxon>
        <taxon>Anophelinae</taxon>
        <taxon>Anopheles</taxon>
    </lineage>
</organism>
<dbReference type="VEuPathDB" id="VectorBase:ADAC009536"/>